<keyword evidence="2 4" id="KW-0863">Zinc-finger</keyword>
<dbReference type="PANTHER" id="PTHR23235:SF120">
    <property type="entry name" value="KRUPPEL-LIKE FACTOR 15"/>
    <property type="match status" value="1"/>
</dbReference>
<comment type="caution">
    <text evidence="7">The sequence shown here is derived from an EMBL/GenBank/DDBJ whole genome shotgun (WGS) entry which is preliminary data.</text>
</comment>
<name>A0ABR4NZW7_9SACH</name>
<proteinExistence type="predicted"/>
<dbReference type="PANTHER" id="PTHR23235">
    <property type="entry name" value="KRUEPPEL-LIKE TRANSCRIPTION FACTOR"/>
    <property type="match status" value="1"/>
</dbReference>
<accession>A0ABR4NZW7</accession>
<evidence type="ECO:0000256" key="1">
    <source>
        <dbReference type="ARBA" id="ARBA00022723"/>
    </source>
</evidence>
<feature type="domain" description="C2H2-type" evidence="6">
    <location>
        <begin position="159"/>
        <end position="186"/>
    </location>
</feature>
<keyword evidence="1" id="KW-0479">Metal-binding</keyword>
<evidence type="ECO:0000313" key="7">
    <source>
        <dbReference type="EMBL" id="KAL3234884.1"/>
    </source>
</evidence>
<protein>
    <recommendedName>
        <fullName evidence="6">C2H2-type domain-containing protein</fullName>
    </recommendedName>
</protein>
<evidence type="ECO:0000313" key="8">
    <source>
        <dbReference type="Proteomes" id="UP001623330"/>
    </source>
</evidence>
<feature type="domain" description="C2H2-type" evidence="6">
    <location>
        <begin position="129"/>
        <end position="158"/>
    </location>
</feature>
<evidence type="ECO:0000259" key="6">
    <source>
        <dbReference type="PROSITE" id="PS50157"/>
    </source>
</evidence>
<feature type="region of interest" description="Disordered" evidence="5">
    <location>
        <begin position="341"/>
        <end position="383"/>
    </location>
</feature>
<evidence type="ECO:0000256" key="4">
    <source>
        <dbReference type="PROSITE-ProRule" id="PRU00042"/>
    </source>
</evidence>
<evidence type="ECO:0000256" key="3">
    <source>
        <dbReference type="ARBA" id="ARBA00022833"/>
    </source>
</evidence>
<gene>
    <name evidence="7" type="ORF">RNJ44_02672</name>
</gene>
<evidence type="ECO:0000256" key="5">
    <source>
        <dbReference type="SAM" id="MobiDB-lite"/>
    </source>
</evidence>
<feature type="compositionally biased region" description="Basic and acidic residues" evidence="5">
    <location>
        <begin position="341"/>
        <end position="350"/>
    </location>
</feature>
<dbReference type="SUPFAM" id="SSF57667">
    <property type="entry name" value="beta-beta-alpha zinc fingers"/>
    <property type="match status" value="2"/>
</dbReference>
<sequence>MSYGKDLFAELNKTPLKYIIEPTMDLAASARKFDISSADSSPLVEMSRNATGALYLTGTGETIEESNKLIAMGKDEGGDVVENGDETKGKGRGKSSRKYVCQIDGCKREFSVPSLLAQHRNSHTDERPYVCDEPNCGKRFLRPCHLRVHKWTHAQVKPLKCIYCERRFITNQQLKRHINTHEKRFAASKKKEAASAKKILDGKVGTTGTKKAVKALPQPKLSDEQQVTSDISNIALNDNDEQKLPELNEQQKPIVATDLNIPINQQNVPDVKEDLTTAQPVCNGIPSNSTEALNLEIQNLDDKSDINLGILCPYFDCRKILGPNEDIMNHLLEKHLVSRLQDDSDNKDNEVLSSPISMTQNPLSISDSLTSPSSDEKSDVSYRHHHENSNAFNDIHDRSILHEDEPTPDMKCFSENVPNNISFYREHDRMYGPNDAEETSSWSDLRCREPQCHHQPSHDNVFSLIEHYDQDHAFIPESLVKFGYLHLYSPGFNDGVLSSC</sequence>
<feature type="compositionally biased region" description="Polar residues" evidence="5">
    <location>
        <begin position="351"/>
        <end position="363"/>
    </location>
</feature>
<reference evidence="7 8" key="1">
    <citation type="submission" date="2024-05" db="EMBL/GenBank/DDBJ databases">
        <title>Long read based assembly of the Candida bracarensis genome reveals expanded adhesin content.</title>
        <authorList>
            <person name="Marcet-Houben M."/>
            <person name="Ksiezopolska E."/>
            <person name="Gabaldon T."/>
        </authorList>
    </citation>
    <scope>NUCLEOTIDE SEQUENCE [LARGE SCALE GENOMIC DNA]</scope>
    <source>
        <strain evidence="7 8">CBM6</strain>
    </source>
</reference>
<dbReference type="EMBL" id="JBEVYD010000002">
    <property type="protein sequence ID" value="KAL3234884.1"/>
    <property type="molecule type" value="Genomic_DNA"/>
</dbReference>
<keyword evidence="8" id="KW-1185">Reference proteome</keyword>
<dbReference type="Proteomes" id="UP001623330">
    <property type="component" value="Unassembled WGS sequence"/>
</dbReference>
<dbReference type="Pfam" id="PF13894">
    <property type="entry name" value="zf-C2H2_4"/>
    <property type="match status" value="1"/>
</dbReference>
<feature type="region of interest" description="Disordered" evidence="5">
    <location>
        <begin position="75"/>
        <end position="94"/>
    </location>
</feature>
<dbReference type="SMART" id="SM00355">
    <property type="entry name" value="ZnF_C2H2"/>
    <property type="match status" value="5"/>
</dbReference>
<organism evidence="7 8">
    <name type="scientific">Nakaseomyces bracarensis</name>
    <dbReference type="NCBI Taxonomy" id="273131"/>
    <lineage>
        <taxon>Eukaryota</taxon>
        <taxon>Fungi</taxon>
        <taxon>Dikarya</taxon>
        <taxon>Ascomycota</taxon>
        <taxon>Saccharomycotina</taxon>
        <taxon>Saccharomycetes</taxon>
        <taxon>Saccharomycetales</taxon>
        <taxon>Saccharomycetaceae</taxon>
        <taxon>Nakaseomyces</taxon>
    </lineage>
</organism>
<dbReference type="PROSITE" id="PS00028">
    <property type="entry name" value="ZINC_FINGER_C2H2_1"/>
    <property type="match status" value="3"/>
</dbReference>
<dbReference type="InterPro" id="IPR036236">
    <property type="entry name" value="Znf_C2H2_sf"/>
</dbReference>
<dbReference type="Gene3D" id="3.30.160.60">
    <property type="entry name" value="Classic Zinc Finger"/>
    <property type="match status" value="3"/>
</dbReference>
<feature type="domain" description="C2H2-type" evidence="6">
    <location>
        <begin position="99"/>
        <end position="128"/>
    </location>
</feature>
<keyword evidence="3" id="KW-0862">Zinc</keyword>
<dbReference type="InterPro" id="IPR013087">
    <property type="entry name" value="Znf_C2H2_type"/>
</dbReference>
<dbReference type="PROSITE" id="PS50157">
    <property type="entry name" value="ZINC_FINGER_C2H2_2"/>
    <property type="match status" value="3"/>
</dbReference>
<evidence type="ECO:0000256" key="2">
    <source>
        <dbReference type="ARBA" id="ARBA00022771"/>
    </source>
</evidence>
<feature type="compositionally biased region" description="Low complexity" evidence="5">
    <location>
        <begin position="364"/>
        <end position="373"/>
    </location>
</feature>